<dbReference type="Gene3D" id="3.40.50.200">
    <property type="entry name" value="Peptidase S8/S53 domain"/>
    <property type="match status" value="1"/>
</dbReference>
<dbReference type="GO" id="GO:0008240">
    <property type="term" value="F:tripeptidyl-peptidase activity"/>
    <property type="evidence" value="ECO:0007669"/>
    <property type="project" value="UniProtKB-EC"/>
</dbReference>
<dbReference type="GO" id="GO:0005856">
    <property type="term" value="C:cytoskeleton"/>
    <property type="evidence" value="ECO:0007669"/>
    <property type="project" value="InterPro"/>
</dbReference>
<dbReference type="FunFam" id="3.40.50.200:FF:000015">
    <property type="entry name" value="Tripeptidyl peptidase A"/>
    <property type="match status" value="1"/>
</dbReference>
<feature type="compositionally biased region" description="Polar residues" evidence="16">
    <location>
        <begin position="699"/>
        <end position="709"/>
    </location>
</feature>
<organism evidence="22 23">
    <name type="scientific">Fibroporia radiculosa</name>
    <dbReference type="NCBI Taxonomy" id="599839"/>
    <lineage>
        <taxon>Eukaryota</taxon>
        <taxon>Fungi</taxon>
        <taxon>Dikarya</taxon>
        <taxon>Basidiomycota</taxon>
        <taxon>Agaricomycotina</taxon>
        <taxon>Agaricomycetes</taxon>
        <taxon>Polyporales</taxon>
        <taxon>Fibroporiaceae</taxon>
        <taxon>Fibroporia</taxon>
    </lineage>
</organism>
<feature type="compositionally biased region" description="Low complexity" evidence="16">
    <location>
        <begin position="881"/>
        <end position="893"/>
    </location>
</feature>
<evidence type="ECO:0000256" key="6">
    <source>
        <dbReference type="ARBA" id="ARBA00022670"/>
    </source>
</evidence>
<sequence length="1482" mass="160787">MVLLLLGATHIALLSFLAYAYGNPVRYGSLNKLRRASPQTGFTLVGAAPSDTTLNIRIALAQSDSAGLDAALYDVSTPTSPNYGHHLSKEEAAAFVAPSPDTRRIVDAWLQVNNINATELTPAGDWLGFQVSVSTANELFNADYSVYTHDATGKNTIRTMLYSLPDQLQGHVAAVHPTTIFPRYRSQKSMLSTIGRRRSAQNNNATVSDSCGSDMTPACLQSLYGIPATPATQPSNMLGVTAYDDNWANAADLQTFLQDYRPDMSDTSTFTLLSIDSGTNPQDEDDAGFEATRIVIHLSQNIDIQYTVGLATNVSVVFISVGSEDDDNLGDWLDTIDYLLNEDSPPQVLTTSYGDDEAYISTEIATNLCNAYAQLGARGVSIFFASGDGGVGGAKSGQTCTDFLATFPSGCPYVTSVGGTTGVNPETGIALSSGGFSNYWATPSYQKSAVSSYLSYLGSEYDGLYNASGRGYPDVSAQANWIPIIWDQETILEDGTSCASPIWASVVALLNDELIASGKPPLGFLNPWLYSTATSALTDITSGNNPGCNTSGFSATAGWDPITGLGTPNYAGLRAAAGLPASTLSSGDSSTSAPTTNDGWGSNFWVTLVDPQTQVSFYACPASGEVSWDPPVGNFLLPPNPEGEWWEMIDEASGIPYYYHTKSGETVWERPQAFVIPLGVLQNTALGRRLSIRRNSQIDAAAPSSSTQERIPYRRSHSYMTEKETPKAIQTQGTKLQNRRSQSSTRSSPGKTGQSGVASNASTNRKSPRRPGSSSEYQNEGNSGGPLSYPRGHPLAPIPGSPYMSDASTRPASPAARKSTSTTSMHDRHGKTKEGDRPPRRSETLDELSLGRSRSKSSSYLAYRSPQPQSLNAALEMIALSSSQSSTSTSTTQEKYRASSENGHVGRSTTPSLGDATRLRISTDTRNLGINTAPSSPIWPRGKKDRNVVSLSPRRPTPASPPFGTRSVSTPMPVSLHGKVISSPIPNAEATKNLNPMLNPAAATPVPVGMYRKTTRESGASLNTGRYPVLPHELSSEIQQFSESQYAKQYFSIHRTGFLFKRKVPVAQLMSWQKIPLSSPLLMLNKSLHKDALKIFKVIQHIMGDRERDRPVGVRLNSDTSTIPVNGSTTSLKTGSSMALLEEERWLLGEGLAHGELRDEVYCQLTKQLSGNPNTESVFKGWQFLCVLLVTFPPSKDFETYLQSFLQQATSRQEGRVDVMAKYCLRRLAYISRKGPRGKAPTTAEIETASDAAFHPSIFGESLDTIFRLQERSYPHMKVPIILPFLADGILALGGTKTEGIFRVPGDSDSVSDLKLRIEKGYYSLDGVDDPHVLASLLKLWLRELCDPLVPDELYDDCITSSHDPDQCLGIIQRLPTINRRVVLFIISFLQVFLEERTQAITKMTSPNLALVMTPNLLRCNSDSMAVVFTNAQYEQTFVHNLLLHLQCSSTDPDYVPAHGQGAVPPSTPMARTSQPRRRNNY</sequence>
<dbReference type="GO" id="GO:0046872">
    <property type="term" value="F:metal ion binding"/>
    <property type="evidence" value="ECO:0007669"/>
    <property type="project" value="UniProtKB-UniRule"/>
</dbReference>
<feature type="binding site" evidence="15">
    <location>
        <position position="558"/>
    </location>
    <ligand>
        <name>Ca(2+)</name>
        <dbReference type="ChEBI" id="CHEBI:29108"/>
    </ligand>
</feature>
<feature type="signal peptide" evidence="17">
    <location>
        <begin position="1"/>
        <end position="22"/>
    </location>
</feature>
<dbReference type="Gene3D" id="1.25.40.530">
    <property type="entry name" value="MyTH4 domain"/>
    <property type="match status" value="1"/>
</dbReference>
<keyword evidence="6" id="KW-0645">Protease</keyword>
<dbReference type="PROSITE" id="PS50238">
    <property type="entry name" value="RHOGAP"/>
    <property type="match status" value="1"/>
</dbReference>
<evidence type="ECO:0000256" key="8">
    <source>
        <dbReference type="ARBA" id="ARBA00022729"/>
    </source>
</evidence>
<feature type="region of interest" description="Disordered" evidence="16">
    <location>
        <begin position="881"/>
        <end position="971"/>
    </location>
</feature>
<feature type="compositionally biased region" description="Low complexity" evidence="16">
    <location>
        <begin position="739"/>
        <end position="748"/>
    </location>
</feature>
<keyword evidence="10" id="KW-0720">Serine protease</keyword>
<evidence type="ECO:0000256" key="11">
    <source>
        <dbReference type="ARBA" id="ARBA00022837"/>
    </source>
</evidence>
<feature type="domain" description="Peptidase S53" evidence="21">
    <location>
        <begin position="214"/>
        <end position="580"/>
    </location>
</feature>
<evidence type="ECO:0000256" key="7">
    <source>
        <dbReference type="ARBA" id="ARBA00022723"/>
    </source>
</evidence>
<keyword evidence="12" id="KW-0843">Virulence</keyword>
<dbReference type="SUPFAM" id="SSF54897">
    <property type="entry name" value="Protease propeptides/inhibitors"/>
    <property type="match status" value="1"/>
</dbReference>
<comment type="caution">
    <text evidence="15">Lacks conserved residue(s) required for the propagation of feature annotation.</text>
</comment>
<dbReference type="GO" id="GO:0004252">
    <property type="term" value="F:serine-type endopeptidase activity"/>
    <property type="evidence" value="ECO:0007669"/>
    <property type="project" value="InterPro"/>
</dbReference>
<dbReference type="InterPro" id="IPR038185">
    <property type="entry name" value="MyTH4_dom_sf"/>
</dbReference>
<keyword evidence="8 17" id="KW-0732">Signal</keyword>
<evidence type="ECO:0000256" key="4">
    <source>
        <dbReference type="ARBA" id="ARBA00012462"/>
    </source>
</evidence>
<dbReference type="EC" id="3.4.14.10" evidence="4"/>
<name>J4GN62_9APHY</name>
<dbReference type="SUPFAM" id="SSF51045">
    <property type="entry name" value="WW domain"/>
    <property type="match status" value="1"/>
</dbReference>
<feature type="domain" description="WW" evidence="18">
    <location>
        <begin position="640"/>
        <end position="673"/>
    </location>
</feature>
<dbReference type="InterPro" id="IPR000857">
    <property type="entry name" value="MyTH4_dom"/>
</dbReference>
<dbReference type="SMART" id="SM00139">
    <property type="entry name" value="MyTH4"/>
    <property type="match status" value="1"/>
</dbReference>
<dbReference type="InterPro" id="IPR036020">
    <property type="entry name" value="WW_dom_sf"/>
</dbReference>
<feature type="compositionally biased region" description="Low complexity" evidence="16">
    <location>
        <begin position="848"/>
        <end position="865"/>
    </location>
</feature>
<feature type="compositionally biased region" description="Basic and acidic residues" evidence="16">
    <location>
        <begin position="832"/>
        <end position="844"/>
    </location>
</feature>
<feature type="region of interest" description="Disordered" evidence="16">
    <location>
        <begin position="1456"/>
        <end position="1482"/>
    </location>
</feature>
<dbReference type="GO" id="GO:0006508">
    <property type="term" value="P:proteolysis"/>
    <property type="evidence" value="ECO:0007669"/>
    <property type="project" value="UniProtKB-KW"/>
</dbReference>
<evidence type="ECO:0000259" key="20">
    <source>
        <dbReference type="PROSITE" id="PS51016"/>
    </source>
</evidence>
<dbReference type="Proteomes" id="UP000006352">
    <property type="component" value="Unassembled WGS sequence"/>
</dbReference>
<feature type="binding site" evidence="15">
    <location>
        <position position="539"/>
    </location>
    <ligand>
        <name>Ca(2+)</name>
        <dbReference type="ChEBI" id="CHEBI:29108"/>
    </ligand>
</feature>
<feature type="domain" description="MyTH4" evidence="20">
    <location>
        <begin position="1072"/>
        <end position="1250"/>
    </location>
</feature>
<feature type="compositionally biased region" description="Polar residues" evidence="16">
    <location>
        <begin position="749"/>
        <end position="765"/>
    </location>
</feature>
<dbReference type="PROSITE" id="PS50020">
    <property type="entry name" value="WW_DOMAIN_2"/>
    <property type="match status" value="1"/>
</dbReference>
<reference evidence="22 23" key="1">
    <citation type="journal article" date="2012" name="Appl. Environ. Microbiol.">
        <title>Short-read sequencing for genomic analysis of the brown rot fungus Fibroporia radiculosa.</title>
        <authorList>
            <person name="Tang J.D."/>
            <person name="Perkins A.D."/>
            <person name="Sonstegard T.S."/>
            <person name="Schroeder S.G."/>
            <person name="Burgess S.C."/>
            <person name="Diehl S.V."/>
        </authorList>
    </citation>
    <scope>NUCLEOTIDE SEQUENCE [LARGE SCALE GENOMIC DNA]</scope>
    <source>
        <strain evidence="22 23">TFFH 294</strain>
    </source>
</reference>
<dbReference type="RefSeq" id="XP_012180118.1">
    <property type="nucleotide sequence ID" value="XM_012324728.1"/>
</dbReference>
<keyword evidence="13" id="KW-0865">Zymogen</keyword>
<dbReference type="PANTHER" id="PTHR14218">
    <property type="entry name" value="PROTEASE S8 TRIPEPTIDYL PEPTIDASE I CLN2"/>
    <property type="match status" value="1"/>
</dbReference>
<evidence type="ECO:0000256" key="3">
    <source>
        <dbReference type="ARBA" id="ARBA00004239"/>
    </source>
</evidence>
<dbReference type="InParanoid" id="J4GN62"/>
<dbReference type="SUPFAM" id="SSF48350">
    <property type="entry name" value="GTPase activation domain, GAP"/>
    <property type="match status" value="1"/>
</dbReference>
<feature type="region of interest" description="Disordered" evidence="16">
    <location>
        <begin position="699"/>
        <end position="865"/>
    </location>
</feature>
<comment type="cofactor">
    <cofactor evidence="15">
        <name>Ca(2+)</name>
        <dbReference type="ChEBI" id="CHEBI:29108"/>
    </cofactor>
    <text evidence="15">Binds 1 Ca(2+) ion per subunit.</text>
</comment>
<dbReference type="Gene3D" id="2.20.70.10">
    <property type="match status" value="1"/>
</dbReference>
<keyword evidence="23" id="KW-1185">Reference proteome</keyword>
<dbReference type="InterPro" id="IPR015366">
    <property type="entry name" value="S53_propep"/>
</dbReference>
<feature type="binding site" evidence="15">
    <location>
        <position position="560"/>
    </location>
    <ligand>
        <name>Ca(2+)</name>
        <dbReference type="ChEBI" id="CHEBI:29108"/>
    </ligand>
</feature>
<evidence type="ECO:0000259" key="18">
    <source>
        <dbReference type="PROSITE" id="PS50020"/>
    </source>
</evidence>
<keyword evidence="14" id="KW-0325">Glycoprotein</keyword>
<dbReference type="Pfam" id="PF00620">
    <property type="entry name" value="RhoGAP"/>
    <property type="match status" value="1"/>
</dbReference>
<dbReference type="CDD" id="cd00201">
    <property type="entry name" value="WW"/>
    <property type="match status" value="1"/>
</dbReference>
<feature type="chain" id="PRO_5003778981" description="tripeptidyl-peptidase II" evidence="17">
    <location>
        <begin position="23"/>
        <end position="1482"/>
    </location>
</feature>
<dbReference type="SMART" id="SM00324">
    <property type="entry name" value="RhoGAP"/>
    <property type="match status" value="1"/>
</dbReference>
<evidence type="ECO:0000256" key="10">
    <source>
        <dbReference type="ARBA" id="ARBA00022825"/>
    </source>
</evidence>
<evidence type="ECO:0000256" key="15">
    <source>
        <dbReference type="PROSITE-ProRule" id="PRU01032"/>
    </source>
</evidence>
<dbReference type="Pfam" id="PF09286">
    <property type="entry name" value="Pro-kuma_activ"/>
    <property type="match status" value="1"/>
</dbReference>
<evidence type="ECO:0000256" key="1">
    <source>
        <dbReference type="ARBA" id="ARBA00001910"/>
    </source>
</evidence>
<gene>
    <name evidence="22" type="ORF">FIBRA_02877</name>
</gene>
<dbReference type="SMART" id="SM00944">
    <property type="entry name" value="Pro-kuma_activ"/>
    <property type="match status" value="1"/>
</dbReference>
<feature type="compositionally biased region" description="Polar residues" evidence="16">
    <location>
        <begin position="772"/>
        <end position="781"/>
    </location>
</feature>
<evidence type="ECO:0000256" key="17">
    <source>
        <dbReference type="SAM" id="SignalP"/>
    </source>
</evidence>
<dbReference type="Pfam" id="PF00397">
    <property type="entry name" value="WW"/>
    <property type="match status" value="1"/>
</dbReference>
<comment type="function">
    <text evidence="2">Secreted tripeptidyl-peptidase which degrades proteins at acidic pHs and is involved in virulence.</text>
</comment>
<evidence type="ECO:0000259" key="21">
    <source>
        <dbReference type="PROSITE" id="PS51695"/>
    </source>
</evidence>
<comment type="subcellular location">
    <subcellularLocation>
        <location evidence="3">Secreted</location>
        <location evidence="3">Extracellular space</location>
    </subcellularLocation>
</comment>
<dbReference type="GeneID" id="24095746"/>
<dbReference type="InterPro" id="IPR036852">
    <property type="entry name" value="Peptidase_S8/S53_dom_sf"/>
</dbReference>
<accession>J4GN62</accession>
<comment type="catalytic activity">
    <reaction evidence="1">
        <text>Release of an N-terminal tripeptide from a polypeptide.</text>
        <dbReference type="EC" id="3.4.14.10"/>
    </reaction>
</comment>
<dbReference type="GO" id="GO:0005576">
    <property type="term" value="C:extracellular region"/>
    <property type="evidence" value="ECO:0007669"/>
    <property type="project" value="UniProtKB-SubCell"/>
</dbReference>
<keyword evidence="11 15" id="KW-0106">Calcium</keyword>
<evidence type="ECO:0000256" key="9">
    <source>
        <dbReference type="ARBA" id="ARBA00022801"/>
    </source>
</evidence>
<evidence type="ECO:0000256" key="5">
    <source>
        <dbReference type="ARBA" id="ARBA00022525"/>
    </source>
</evidence>
<dbReference type="OrthoDB" id="437889at2759"/>
<protein>
    <recommendedName>
        <fullName evidence="4">tripeptidyl-peptidase II</fullName>
        <ecNumber evidence="4">3.4.14.10</ecNumber>
    </recommendedName>
</protein>
<dbReference type="EMBL" id="HE797007">
    <property type="protein sequence ID" value="CCM00835.1"/>
    <property type="molecule type" value="Genomic_DNA"/>
</dbReference>
<dbReference type="SMART" id="SM00456">
    <property type="entry name" value="WW"/>
    <property type="match status" value="1"/>
</dbReference>
<dbReference type="Pfam" id="PF00784">
    <property type="entry name" value="MyTH4"/>
    <property type="match status" value="1"/>
</dbReference>
<keyword evidence="7 15" id="KW-0479">Metal-binding</keyword>
<keyword evidence="9" id="KW-0378">Hydrolase</keyword>
<feature type="compositionally biased region" description="Polar residues" evidence="16">
    <location>
        <begin position="899"/>
        <end position="912"/>
    </location>
</feature>
<dbReference type="Gene3D" id="1.10.555.10">
    <property type="entry name" value="Rho GTPase activation protein"/>
    <property type="match status" value="1"/>
</dbReference>
<dbReference type="InterPro" id="IPR008936">
    <property type="entry name" value="Rho_GTPase_activation_prot"/>
</dbReference>
<dbReference type="CDD" id="cd04056">
    <property type="entry name" value="Peptidases_S53"/>
    <property type="match status" value="1"/>
</dbReference>
<evidence type="ECO:0000256" key="12">
    <source>
        <dbReference type="ARBA" id="ARBA00023026"/>
    </source>
</evidence>
<dbReference type="CDD" id="cd11377">
    <property type="entry name" value="Pro-peptidase_S53"/>
    <property type="match status" value="1"/>
</dbReference>
<evidence type="ECO:0000313" key="22">
    <source>
        <dbReference type="EMBL" id="CCM00835.1"/>
    </source>
</evidence>
<evidence type="ECO:0000259" key="19">
    <source>
        <dbReference type="PROSITE" id="PS50238"/>
    </source>
</evidence>
<evidence type="ECO:0000313" key="23">
    <source>
        <dbReference type="Proteomes" id="UP000006352"/>
    </source>
</evidence>
<dbReference type="InterPro" id="IPR001202">
    <property type="entry name" value="WW_dom"/>
</dbReference>
<dbReference type="InterPro" id="IPR000198">
    <property type="entry name" value="RhoGAP_dom"/>
</dbReference>
<evidence type="ECO:0000256" key="13">
    <source>
        <dbReference type="ARBA" id="ARBA00023145"/>
    </source>
</evidence>
<feature type="binding site" evidence="15">
    <location>
        <position position="540"/>
    </location>
    <ligand>
        <name>Ca(2+)</name>
        <dbReference type="ChEBI" id="CHEBI:29108"/>
    </ligand>
</feature>
<evidence type="ECO:0000256" key="2">
    <source>
        <dbReference type="ARBA" id="ARBA00002451"/>
    </source>
</evidence>
<keyword evidence="5" id="KW-0964">Secreted</keyword>
<dbReference type="FunFam" id="1.10.555.10:FF:000045">
    <property type="entry name" value="RhoGAP domain containing protein"/>
    <property type="match status" value="1"/>
</dbReference>
<evidence type="ECO:0000256" key="16">
    <source>
        <dbReference type="SAM" id="MobiDB-lite"/>
    </source>
</evidence>
<dbReference type="InterPro" id="IPR050819">
    <property type="entry name" value="Tripeptidyl-peptidase_I"/>
</dbReference>
<dbReference type="PROSITE" id="PS51016">
    <property type="entry name" value="MYTH4"/>
    <property type="match status" value="1"/>
</dbReference>
<feature type="compositionally biased region" description="Polar residues" evidence="16">
    <location>
        <begin position="924"/>
        <end position="935"/>
    </location>
</feature>
<dbReference type="InterPro" id="IPR030400">
    <property type="entry name" value="Sedolisin_dom"/>
</dbReference>
<dbReference type="PROSITE" id="PS51695">
    <property type="entry name" value="SEDOLISIN"/>
    <property type="match status" value="1"/>
</dbReference>
<dbReference type="STRING" id="599839.J4GN62"/>
<dbReference type="GO" id="GO:0007165">
    <property type="term" value="P:signal transduction"/>
    <property type="evidence" value="ECO:0007669"/>
    <property type="project" value="InterPro"/>
</dbReference>
<evidence type="ECO:0000256" key="14">
    <source>
        <dbReference type="ARBA" id="ARBA00023180"/>
    </source>
</evidence>
<dbReference type="HOGENOM" id="CLU_249578_0_0_1"/>
<feature type="domain" description="Rho-GAP" evidence="19">
    <location>
        <begin position="1261"/>
        <end position="1450"/>
    </location>
</feature>
<proteinExistence type="predicted"/>
<dbReference type="PANTHER" id="PTHR14218:SF15">
    <property type="entry name" value="TRIPEPTIDYL-PEPTIDASE 1"/>
    <property type="match status" value="1"/>
</dbReference>
<dbReference type="SUPFAM" id="SSF52743">
    <property type="entry name" value="Subtilisin-like"/>
    <property type="match status" value="1"/>
</dbReference>